<evidence type="ECO:0000259" key="3">
    <source>
        <dbReference type="Pfam" id="PF13439"/>
    </source>
</evidence>
<dbReference type="InterPro" id="IPR028098">
    <property type="entry name" value="Glyco_trans_4-like_N"/>
</dbReference>
<dbReference type="PANTHER" id="PTHR45947:SF3">
    <property type="entry name" value="SULFOQUINOVOSYL TRANSFERASE SQD2"/>
    <property type="match status" value="1"/>
</dbReference>
<dbReference type="GO" id="GO:0016757">
    <property type="term" value="F:glycosyltransferase activity"/>
    <property type="evidence" value="ECO:0007669"/>
    <property type="project" value="UniProtKB-KW"/>
</dbReference>
<feature type="domain" description="Glycosyl transferase family 1" evidence="2">
    <location>
        <begin position="202"/>
        <end position="360"/>
    </location>
</feature>
<evidence type="ECO:0000313" key="4">
    <source>
        <dbReference type="EMBL" id="MFC4637088.1"/>
    </source>
</evidence>
<evidence type="ECO:0000313" key="5">
    <source>
        <dbReference type="Proteomes" id="UP001595952"/>
    </source>
</evidence>
<keyword evidence="5" id="KW-1185">Reference proteome</keyword>
<comment type="caution">
    <text evidence="4">The sequence shown here is derived from an EMBL/GenBank/DDBJ whole genome shotgun (WGS) entry which is preliminary data.</text>
</comment>
<organism evidence="4 5">
    <name type="scientific">Deinococcus hohokamensis</name>
    <dbReference type="NCBI Taxonomy" id="309883"/>
    <lineage>
        <taxon>Bacteria</taxon>
        <taxon>Thermotogati</taxon>
        <taxon>Deinococcota</taxon>
        <taxon>Deinococci</taxon>
        <taxon>Deinococcales</taxon>
        <taxon>Deinococcaceae</taxon>
        <taxon>Deinococcus</taxon>
    </lineage>
</organism>
<dbReference type="Pfam" id="PF00534">
    <property type="entry name" value="Glycos_transf_1"/>
    <property type="match status" value="1"/>
</dbReference>
<dbReference type="CDD" id="cd03801">
    <property type="entry name" value="GT4_PimA-like"/>
    <property type="match status" value="1"/>
</dbReference>
<evidence type="ECO:0000259" key="2">
    <source>
        <dbReference type="Pfam" id="PF00534"/>
    </source>
</evidence>
<dbReference type="Gene3D" id="3.40.50.2000">
    <property type="entry name" value="Glycogen Phosphorylase B"/>
    <property type="match status" value="2"/>
</dbReference>
<dbReference type="EMBL" id="JBHSEI010000001">
    <property type="protein sequence ID" value="MFC4637088.1"/>
    <property type="molecule type" value="Genomic_DNA"/>
</dbReference>
<keyword evidence="4" id="KW-0328">Glycosyltransferase</keyword>
<proteinExistence type="predicted"/>
<feature type="domain" description="Glycosyltransferase subfamily 4-like N-terminal" evidence="3">
    <location>
        <begin position="75"/>
        <end position="195"/>
    </location>
</feature>
<keyword evidence="4" id="KW-0808">Transferase</keyword>
<dbReference type="PANTHER" id="PTHR45947">
    <property type="entry name" value="SULFOQUINOVOSYL TRANSFERASE SQD2"/>
    <property type="match status" value="1"/>
</dbReference>
<dbReference type="InterPro" id="IPR001296">
    <property type="entry name" value="Glyco_trans_1"/>
</dbReference>
<dbReference type="RefSeq" id="WP_380060124.1">
    <property type="nucleotide sequence ID" value="NZ_JBHSEI010000001.1"/>
</dbReference>
<dbReference type="EC" id="2.4.-.-" evidence="4"/>
<dbReference type="Pfam" id="PF13439">
    <property type="entry name" value="Glyco_transf_4"/>
    <property type="match status" value="1"/>
</dbReference>
<evidence type="ECO:0000256" key="1">
    <source>
        <dbReference type="SAM" id="MobiDB-lite"/>
    </source>
</evidence>
<feature type="region of interest" description="Disordered" evidence="1">
    <location>
        <begin position="1"/>
        <end position="29"/>
    </location>
</feature>
<dbReference type="Proteomes" id="UP001595952">
    <property type="component" value="Unassembled WGS sequence"/>
</dbReference>
<protein>
    <submittedName>
        <fullName evidence="4">Glycosyltransferase family 4 protein</fullName>
        <ecNumber evidence="4">2.4.-.-</ecNumber>
    </submittedName>
</protein>
<dbReference type="SUPFAM" id="SSF53756">
    <property type="entry name" value="UDP-Glycosyltransferase/glycogen phosphorylase"/>
    <property type="match status" value="1"/>
</dbReference>
<reference evidence="5" key="1">
    <citation type="journal article" date="2019" name="Int. J. Syst. Evol. Microbiol.">
        <title>The Global Catalogue of Microorganisms (GCM) 10K type strain sequencing project: providing services to taxonomists for standard genome sequencing and annotation.</title>
        <authorList>
            <consortium name="The Broad Institute Genomics Platform"/>
            <consortium name="The Broad Institute Genome Sequencing Center for Infectious Disease"/>
            <person name="Wu L."/>
            <person name="Ma J."/>
        </authorList>
    </citation>
    <scope>NUCLEOTIDE SEQUENCE [LARGE SCALE GENOMIC DNA]</scope>
    <source>
        <strain evidence="5">CCUG 55995</strain>
    </source>
</reference>
<accession>A0ABV9I4K1</accession>
<dbReference type="InterPro" id="IPR050194">
    <property type="entry name" value="Glycosyltransferase_grp1"/>
</dbReference>
<name>A0ABV9I4K1_9DEIO</name>
<feature type="compositionally biased region" description="Low complexity" evidence="1">
    <location>
        <begin position="19"/>
        <end position="29"/>
    </location>
</feature>
<sequence>MTSDGLTRPLPADSPVGVTTRRAAAQRPATRTTVRSQVLWVATAARGGIHGYTQALEATPLFSDWGMQRLVTHDDGPLARRLGLFARGAAQLVWRCVRARPALVHLHSAAYGSFARKALLLWAARGLFRVPTVLHLHAGEFETFYGECPPLARAVVRATLRRADRVITLSPALAAAVTRMAPGTRVTVAANGVALAPEARTLAGDAPRVLFLGVLIERKDPVGLLRAWASCRRPPGAQLVFGGDGPLRPELERLVDELGLRSSVTFRGWLDPTGVAAELDKTDILALPSHFEGQPLALLEGMARGLALLSTRVGGIPDLIEDGVSGRLVPPGDPAALGRALDELLNDGGTRQRYGAAAYARAQHTFDIRRTWQSLDTLYQTLTQRTPRGAHD</sequence>
<gene>
    <name evidence="4" type="ORF">ACFO0D_01920</name>
</gene>